<accession>A0A2G8RLA4</accession>
<gene>
    <name evidence="1" type="ORF">GSI_14997</name>
</gene>
<dbReference type="OrthoDB" id="2728951at2759"/>
<evidence type="ECO:0000313" key="1">
    <source>
        <dbReference type="EMBL" id="PIL22309.1"/>
    </source>
</evidence>
<sequence>MKGSQDPKDNVLQLLPQGMHNILKRVVDRFHRSRDANLGPADERTPNKPHKVNGEFTQEGIRYERSPLANSLERNDWAYPLTMSYKQTRKLSGPCVGTKFQEEIQEHNKLHSETVAAAAEVAMCSLDATPPQMREHLDDQANLLNVPAVGSECNTAFPFMQMNVVSTQPCGQGSKNMKAQLGRVGGKHFDLYDAMGGITSMITDSDIDPETEDWGWFVVCDLGIAIELKGFIIVNFCGLRFHGGFMPTAKRGFTPKPWSH</sequence>
<protein>
    <submittedName>
        <fullName evidence="1">Uncharacterized protein</fullName>
    </submittedName>
</protein>
<organism evidence="1 2">
    <name type="scientific">Ganoderma sinense ZZ0214-1</name>
    <dbReference type="NCBI Taxonomy" id="1077348"/>
    <lineage>
        <taxon>Eukaryota</taxon>
        <taxon>Fungi</taxon>
        <taxon>Dikarya</taxon>
        <taxon>Basidiomycota</taxon>
        <taxon>Agaricomycotina</taxon>
        <taxon>Agaricomycetes</taxon>
        <taxon>Polyporales</taxon>
        <taxon>Polyporaceae</taxon>
        <taxon>Ganoderma</taxon>
    </lineage>
</organism>
<reference evidence="1 2" key="1">
    <citation type="journal article" date="2015" name="Sci. Rep.">
        <title>Chromosome-level genome map provides insights into diverse defense mechanisms in the medicinal fungus Ganoderma sinense.</title>
        <authorList>
            <person name="Zhu Y."/>
            <person name="Xu J."/>
            <person name="Sun C."/>
            <person name="Zhou S."/>
            <person name="Xu H."/>
            <person name="Nelson D.R."/>
            <person name="Qian J."/>
            <person name="Song J."/>
            <person name="Luo H."/>
            <person name="Xiang L."/>
            <person name="Li Y."/>
            <person name="Xu Z."/>
            <person name="Ji A."/>
            <person name="Wang L."/>
            <person name="Lu S."/>
            <person name="Hayward A."/>
            <person name="Sun W."/>
            <person name="Li X."/>
            <person name="Schwartz D.C."/>
            <person name="Wang Y."/>
            <person name="Chen S."/>
        </authorList>
    </citation>
    <scope>NUCLEOTIDE SEQUENCE [LARGE SCALE GENOMIC DNA]</scope>
    <source>
        <strain evidence="1 2">ZZ0214-1</strain>
    </source>
</reference>
<proteinExistence type="predicted"/>
<dbReference type="EMBL" id="AYKW01000069">
    <property type="protein sequence ID" value="PIL22309.1"/>
    <property type="molecule type" value="Genomic_DNA"/>
</dbReference>
<dbReference type="Proteomes" id="UP000230002">
    <property type="component" value="Unassembled WGS sequence"/>
</dbReference>
<comment type="caution">
    <text evidence="1">The sequence shown here is derived from an EMBL/GenBank/DDBJ whole genome shotgun (WGS) entry which is preliminary data.</text>
</comment>
<evidence type="ECO:0000313" key="2">
    <source>
        <dbReference type="Proteomes" id="UP000230002"/>
    </source>
</evidence>
<keyword evidence="2" id="KW-1185">Reference proteome</keyword>
<name>A0A2G8RLA4_9APHY</name>
<dbReference type="AlphaFoldDB" id="A0A2G8RLA4"/>